<proteinExistence type="predicted"/>
<dbReference type="Proteomes" id="UP001164250">
    <property type="component" value="Chromosome 11"/>
</dbReference>
<dbReference type="EMBL" id="CM047907">
    <property type="protein sequence ID" value="KAJ0084577.1"/>
    <property type="molecule type" value="Genomic_DNA"/>
</dbReference>
<evidence type="ECO:0000313" key="1">
    <source>
        <dbReference type="EMBL" id="KAJ0084577.1"/>
    </source>
</evidence>
<accession>A0ACC1AE67</accession>
<gene>
    <name evidence="1" type="ORF">Patl1_29855</name>
</gene>
<protein>
    <submittedName>
        <fullName evidence="1">Uncharacterized protein</fullName>
    </submittedName>
</protein>
<organism evidence="1 2">
    <name type="scientific">Pistacia atlantica</name>
    <dbReference type="NCBI Taxonomy" id="434234"/>
    <lineage>
        <taxon>Eukaryota</taxon>
        <taxon>Viridiplantae</taxon>
        <taxon>Streptophyta</taxon>
        <taxon>Embryophyta</taxon>
        <taxon>Tracheophyta</taxon>
        <taxon>Spermatophyta</taxon>
        <taxon>Magnoliopsida</taxon>
        <taxon>eudicotyledons</taxon>
        <taxon>Gunneridae</taxon>
        <taxon>Pentapetalae</taxon>
        <taxon>rosids</taxon>
        <taxon>malvids</taxon>
        <taxon>Sapindales</taxon>
        <taxon>Anacardiaceae</taxon>
        <taxon>Pistacia</taxon>
    </lineage>
</organism>
<reference evidence="2" key="1">
    <citation type="journal article" date="2023" name="G3 (Bethesda)">
        <title>Genome assembly and association tests identify interacting loci associated with vigor, precocity, and sex in interspecific pistachio rootstocks.</title>
        <authorList>
            <person name="Palmer W."/>
            <person name="Jacygrad E."/>
            <person name="Sagayaradj S."/>
            <person name="Cavanaugh K."/>
            <person name="Han R."/>
            <person name="Bertier L."/>
            <person name="Beede B."/>
            <person name="Kafkas S."/>
            <person name="Golino D."/>
            <person name="Preece J."/>
            <person name="Michelmore R."/>
        </authorList>
    </citation>
    <scope>NUCLEOTIDE SEQUENCE [LARGE SCALE GENOMIC DNA]</scope>
</reference>
<comment type="caution">
    <text evidence="1">The sequence shown here is derived from an EMBL/GenBank/DDBJ whole genome shotgun (WGS) entry which is preliminary data.</text>
</comment>
<keyword evidence="2" id="KW-1185">Reference proteome</keyword>
<name>A0ACC1AE67_9ROSI</name>
<sequence>MHRCQARRRDPGIGALLNTLTPNQMLGPSADKMCQMNIDGVGGIPIFLLSPRVIYPAGRMLGTSSDHEVKEASKKELIEIFKVLEGELGDKPFYGGDTFGFVDVALIPYYSFFHTFETLGNFSFEAECPKLVSWAKRCMQKTSVSKSLCDQHKVYEVVLELKKKLGVE</sequence>
<evidence type="ECO:0000313" key="2">
    <source>
        <dbReference type="Proteomes" id="UP001164250"/>
    </source>
</evidence>